<dbReference type="RefSeq" id="WP_136061751.1">
    <property type="nucleotide sequence ID" value="NZ_CAAHFH010000001.1"/>
</dbReference>
<dbReference type="PANTHER" id="PTHR11632">
    <property type="entry name" value="SUCCINATE DEHYDROGENASE 2 FLAVOPROTEIN SUBUNIT"/>
    <property type="match status" value="1"/>
</dbReference>
<dbReference type="GO" id="GO:0009055">
    <property type="term" value="F:electron transfer activity"/>
    <property type="evidence" value="ECO:0007669"/>
    <property type="project" value="TreeGrafter"/>
</dbReference>
<evidence type="ECO:0000259" key="5">
    <source>
        <dbReference type="Pfam" id="PF02910"/>
    </source>
</evidence>
<dbReference type="InterPro" id="IPR003953">
    <property type="entry name" value="FAD-dep_OxRdtase_2_FAD-bd"/>
</dbReference>
<dbReference type="PANTHER" id="PTHR11632:SF73">
    <property type="entry name" value="BLR3196 PROTEIN"/>
    <property type="match status" value="1"/>
</dbReference>
<feature type="region of interest" description="Disordered" evidence="3">
    <location>
        <begin position="298"/>
        <end position="383"/>
    </location>
</feature>
<evidence type="ECO:0000313" key="7">
    <source>
        <dbReference type="Proteomes" id="UP000346198"/>
    </source>
</evidence>
<evidence type="ECO:0000256" key="3">
    <source>
        <dbReference type="SAM" id="MobiDB-lite"/>
    </source>
</evidence>
<dbReference type="SUPFAM" id="SSF51905">
    <property type="entry name" value="FAD/NAD(P)-binding domain"/>
    <property type="match status" value="1"/>
</dbReference>
<evidence type="ECO:0000259" key="4">
    <source>
        <dbReference type="Pfam" id="PF00890"/>
    </source>
</evidence>
<feature type="compositionally biased region" description="Gly residues" evidence="3">
    <location>
        <begin position="305"/>
        <end position="320"/>
    </location>
</feature>
<dbReference type="GO" id="GO:0005886">
    <property type="term" value="C:plasma membrane"/>
    <property type="evidence" value="ECO:0007669"/>
    <property type="project" value="TreeGrafter"/>
</dbReference>
<reference evidence="6 7" key="1">
    <citation type="submission" date="2019-04" db="EMBL/GenBank/DDBJ databases">
        <authorList>
            <person name="Van Vliet M D."/>
        </authorList>
    </citation>
    <scope>NUCLEOTIDE SEQUENCE [LARGE SCALE GENOMIC DNA]</scope>
    <source>
        <strain evidence="6 7">F21</strain>
    </source>
</reference>
<evidence type="ECO:0000256" key="2">
    <source>
        <dbReference type="ARBA" id="ARBA00023002"/>
    </source>
</evidence>
<dbReference type="GO" id="GO:0009061">
    <property type="term" value="P:anaerobic respiration"/>
    <property type="evidence" value="ECO:0007669"/>
    <property type="project" value="TreeGrafter"/>
</dbReference>
<dbReference type="InterPro" id="IPR030664">
    <property type="entry name" value="SdhA/FrdA/AprA"/>
</dbReference>
<dbReference type="Gene3D" id="3.50.50.60">
    <property type="entry name" value="FAD/NAD(P)-binding domain"/>
    <property type="match status" value="2"/>
</dbReference>
<dbReference type="Pfam" id="PF02910">
    <property type="entry name" value="Succ_DH_flav_C"/>
    <property type="match status" value="1"/>
</dbReference>
<dbReference type="EMBL" id="CAAHFH010000001">
    <property type="protein sequence ID" value="VGO20322.1"/>
    <property type="molecule type" value="Genomic_DNA"/>
</dbReference>
<dbReference type="Pfam" id="PF00890">
    <property type="entry name" value="FAD_binding_2"/>
    <property type="match status" value="2"/>
</dbReference>
<dbReference type="PRINTS" id="PR00411">
    <property type="entry name" value="PNDRDTASEI"/>
</dbReference>
<keyword evidence="2" id="KW-0560">Oxidoreductase</keyword>
<name>A0A6C2UJB7_9BACT</name>
<feature type="compositionally biased region" description="Gly residues" evidence="3">
    <location>
        <begin position="338"/>
        <end position="368"/>
    </location>
</feature>
<keyword evidence="1" id="KW-0285">Flavoprotein</keyword>
<gene>
    <name evidence="6" type="primary">frdA_1</name>
    <name evidence="6" type="ORF">SCARR_02384</name>
</gene>
<evidence type="ECO:0000313" key="6">
    <source>
        <dbReference type="EMBL" id="VGO20322.1"/>
    </source>
</evidence>
<dbReference type="InterPro" id="IPR036188">
    <property type="entry name" value="FAD/NAD-bd_sf"/>
</dbReference>
<dbReference type="GO" id="GO:0000104">
    <property type="term" value="F:succinate dehydrogenase activity"/>
    <property type="evidence" value="ECO:0007669"/>
    <property type="project" value="TreeGrafter"/>
</dbReference>
<accession>A0A6C2UJB7</accession>
<feature type="domain" description="FAD-dependent oxidoreductase 2 FAD-binding" evidence="4">
    <location>
        <begin position="173"/>
        <end position="259"/>
    </location>
</feature>
<proteinExistence type="predicted"/>
<dbReference type="GO" id="GO:0050660">
    <property type="term" value="F:flavin adenine dinucleotide binding"/>
    <property type="evidence" value="ECO:0007669"/>
    <property type="project" value="TreeGrafter"/>
</dbReference>
<dbReference type="PIRSF" id="PIRSF000171">
    <property type="entry name" value="SDHA_APRA_LASPO"/>
    <property type="match status" value="1"/>
</dbReference>
<dbReference type="SUPFAM" id="SSF46977">
    <property type="entry name" value="Succinate dehydrogenase/fumarate reductase flavoprotein C-terminal domain"/>
    <property type="match status" value="1"/>
</dbReference>
<dbReference type="InterPro" id="IPR037099">
    <property type="entry name" value="Fum_R/Succ_DH_flav-like_C_sf"/>
</dbReference>
<feature type="region of interest" description="Disordered" evidence="3">
    <location>
        <begin position="32"/>
        <end position="59"/>
    </location>
</feature>
<dbReference type="Proteomes" id="UP000346198">
    <property type="component" value="Unassembled WGS sequence"/>
</dbReference>
<keyword evidence="7" id="KW-1185">Reference proteome</keyword>
<feature type="domain" description="FAD-dependent oxidoreductase 2 FAD-binding" evidence="4">
    <location>
        <begin position="70"/>
        <end position="165"/>
    </location>
</feature>
<protein>
    <submittedName>
        <fullName evidence="6">Fumarate reductase flavoprotein subunit</fullName>
    </submittedName>
</protein>
<feature type="domain" description="Fumarate reductase/succinate dehydrogenase flavoprotein-like C-terminal" evidence="5">
    <location>
        <begin position="494"/>
        <end position="581"/>
    </location>
</feature>
<evidence type="ECO:0000256" key="1">
    <source>
        <dbReference type="ARBA" id="ARBA00022630"/>
    </source>
</evidence>
<sequence length="593" mass="62062">MNPLNAKFKRRGFMGVVGGSCAVITTAVLAQKHERPPEGGQRPPMPPGGRGTPAKKEKAVEGTIRQMAADVLVVGGGMAGVFAAVKAHDAGAKVLLVDKGAVGKSGQTPFARAIFRYEEGEACLTKAEYLKGTAEAAEYMNNPVYTRLLLDHSAERVDELESWGFFKEANYAKALNKPLKDRNIPIVERVALTNLLKDGDRVVGAMGLYIDKNESLVIHAKSVILCTGASGFKPSGWQIGGLTSDGDAMAYRVGAEITGKEWVDGHSRTNPGLGSLGDILSVDSAQIVGQLSIDENVEVSKNGPSSGGMMGPPGGGGGPGRSSSERGEHRGAPPGGDRMAGGPGGPPGGGGGGKSGPGGPPGGKGGGIMPVSMGGASAGMSQHKAEGLFPQDDKCSSNVPGLYAAGDALGSMQNGGVYTQGGSALAGSAVQGAIAGKTAAEFCQGVSMVKTPGSMLKKINTEIYAPLLRDRGFSPQWVTQTLQGVMIPNFILYVKSEERLLAALSYIEYLRDHQVPLLKADDLHELRQCHETANMILNAEMKLRAALMRKESRGSHYRDDYPEANDADWLCWIKIKQADDGSMALLKHPIAKS</sequence>
<dbReference type="InterPro" id="IPR015939">
    <property type="entry name" value="Fum_Rdtase/Succ_DH_flav-like_C"/>
</dbReference>
<dbReference type="PRINTS" id="PR00368">
    <property type="entry name" value="FADPNR"/>
</dbReference>
<organism evidence="6 7">
    <name type="scientific">Pontiella sulfatireligans</name>
    <dbReference type="NCBI Taxonomy" id="2750658"/>
    <lineage>
        <taxon>Bacteria</taxon>
        <taxon>Pseudomonadati</taxon>
        <taxon>Kiritimatiellota</taxon>
        <taxon>Kiritimatiellia</taxon>
        <taxon>Kiritimatiellales</taxon>
        <taxon>Pontiellaceae</taxon>
        <taxon>Pontiella</taxon>
    </lineage>
</organism>
<dbReference type="AlphaFoldDB" id="A0A6C2UJB7"/>